<dbReference type="Proteomes" id="UP000017842">
    <property type="component" value="Unassembled WGS sequence"/>
</dbReference>
<dbReference type="PATRIC" id="fig|1116472.3.peg.2630"/>
<proteinExistence type="predicted"/>
<dbReference type="OrthoDB" id="9802649at2"/>
<sequence>MKNDATKVAVLMAVKNGIDYLPQQIDSILNQKQCEIALIVSDDFSTDGSAEFLHKYATEKSNLTVLPRTVSFGSAAKNFYRLIMEADMDGFDFFAFSDQDDLWLPDKLTRHTQLAREHHADGVSSNVVAFWPDGRERLLDKAQPQRELDYLFESAGPGCTYLMTPWLFDKLRAQLLEENSRAKETALHDWLAYAVCRAYGHKWIIDNQPTVKYRQHQTNVFGANVGLSAKWARLQKLKQHWYRNEVIKIAKVCHKISTHPGIETLIGLLENKDRSSRIKLFFYAAKARRKMLDRFLLAFALLTGLF</sequence>
<organism evidence="2 3">
    <name type="scientific">Methyloglobulus morosus KoM1</name>
    <dbReference type="NCBI Taxonomy" id="1116472"/>
    <lineage>
        <taxon>Bacteria</taxon>
        <taxon>Pseudomonadati</taxon>
        <taxon>Pseudomonadota</taxon>
        <taxon>Gammaproteobacteria</taxon>
        <taxon>Methylococcales</taxon>
        <taxon>Methylococcaceae</taxon>
        <taxon>Methyloglobulus</taxon>
    </lineage>
</organism>
<dbReference type="eggNOG" id="COG1216">
    <property type="taxonomic scope" value="Bacteria"/>
</dbReference>
<dbReference type="RefSeq" id="WP_023495339.1">
    <property type="nucleotide sequence ID" value="NZ_AYLO01000090.1"/>
</dbReference>
<keyword evidence="2" id="KW-0328">Glycosyltransferase</keyword>
<gene>
    <name evidence="2" type="primary">rfbG</name>
    <name evidence="2" type="ORF">MGMO_94c00330</name>
</gene>
<name>V5C4D5_9GAMM</name>
<dbReference type="EMBL" id="AYLO01000090">
    <property type="protein sequence ID" value="ESS71618.1"/>
    <property type="molecule type" value="Genomic_DNA"/>
</dbReference>
<dbReference type="PANTHER" id="PTHR22916:SF3">
    <property type="entry name" value="UDP-GLCNAC:BETAGAL BETA-1,3-N-ACETYLGLUCOSAMINYLTRANSFERASE-LIKE PROTEIN 1"/>
    <property type="match status" value="1"/>
</dbReference>
<keyword evidence="2" id="KW-0808">Transferase</keyword>
<protein>
    <submittedName>
        <fullName evidence="2">dTDP-rhamnosyl transferase RfbG</fullName>
        <ecNumber evidence="2">2.4.-.-</ecNumber>
    </submittedName>
</protein>
<dbReference type="Pfam" id="PF00535">
    <property type="entry name" value="Glycos_transf_2"/>
    <property type="match status" value="1"/>
</dbReference>
<dbReference type="SUPFAM" id="SSF53448">
    <property type="entry name" value="Nucleotide-diphospho-sugar transferases"/>
    <property type="match status" value="1"/>
</dbReference>
<keyword evidence="3" id="KW-1185">Reference proteome</keyword>
<dbReference type="Gene3D" id="3.90.550.10">
    <property type="entry name" value="Spore Coat Polysaccharide Biosynthesis Protein SpsA, Chain A"/>
    <property type="match status" value="1"/>
</dbReference>
<feature type="domain" description="Glycosyltransferase 2-like" evidence="1">
    <location>
        <begin position="10"/>
        <end position="139"/>
    </location>
</feature>
<reference evidence="2 3" key="1">
    <citation type="journal article" date="2013" name="Genome Announc.">
        <title>Draft Genome Sequence of the Methanotrophic Gammaproteobacterium Methyloglobulus morosus DSM 22980 Strain KoM1.</title>
        <authorList>
            <person name="Poehlein A."/>
            <person name="Deutzmann J.S."/>
            <person name="Daniel R."/>
            <person name="Simeonova D.D."/>
        </authorList>
    </citation>
    <scope>NUCLEOTIDE SEQUENCE [LARGE SCALE GENOMIC DNA]</scope>
    <source>
        <strain evidence="2 3">KoM1</strain>
    </source>
</reference>
<dbReference type="STRING" id="1116472.MGMO_94c00330"/>
<evidence type="ECO:0000259" key="1">
    <source>
        <dbReference type="Pfam" id="PF00535"/>
    </source>
</evidence>
<dbReference type="GO" id="GO:0016758">
    <property type="term" value="F:hexosyltransferase activity"/>
    <property type="evidence" value="ECO:0007669"/>
    <property type="project" value="UniProtKB-ARBA"/>
</dbReference>
<accession>V5C4D5</accession>
<dbReference type="PANTHER" id="PTHR22916">
    <property type="entry name" value="GLYCOSYLTRANSFERASE"/>
    <property type="match status" value="1"/>
</dbReference>
<dbReference type="InterPro" id="IPR001173">
    <property type="entry name" value="Glyco_trans_2-like"/>
</dbReference>
<dbReference type="InterPro" id="IPR029044">
    <property type="entry name" value="Nucleotide-diphossugar_trans"/>
</dbReference>
<comment type="caution">
    <text evidence="2">The sequence shown here is derived from an EMBL/GenBank/DDBJ whole genome shotgun (WGS) entry which is preliminary data.</text>
</comment>
<dbReference type="AlphaFoldDB" id="V5C4D5"/>
<evidence type="ECO:0000313" key="2">
    <source>
        <dbReference type="EMBL" id="ESS71618.1"/>
    </source>
</evidence>
<evidence type="ECO:0000313" key="3">
    <source>
        <dbReference type="Proteomes" id="UP000017842"/>
    </source>
</evidence>
<dbReference type="EC" id="2.4.-.-" evidence="2"/>